<sequence>MSTASTAAMSPETWRRVPATAAALFGITIPYRPPSNRIGAFFWRKRMLFETTTGLCLLESWEKTLMLFLIYSILTLAITGVYKYAPQSAVYVTQRTAYYFLGHEPEHSATAPVVDWTVHNLTGEL</sequence>
<dbReference type="GeneID" id="36325803"/>
<organism evidence="2 3">
    <name type="scientific">Postia placenta MAD-698-R-SB12</name>
    <dbReference type="NCBI Taxonomy" id="670580"/>
    <lineage>
        <taxon>Eukaryota</taxon>
        <taxon>Fungi</taxon>
        <taxon>Dikarya</taxon>
        <taxon>Basidiomycota</taxon>
        <taxon>Agaricomycotina</taxon>
        <taxon>Agaricomycetes</taxon>
        <taxon>Polyporales</taxon>
        <taxon>Adustoporiaceae</taxon>
        <taxon>Rhodonia</taxon>
    </lineage>
</organism>
<accession>A0A1X6N1N6</accession>
<proteinExistence type="predicted"/>
<dbReference type="AlphaFoldDB" id="A0A1X6N1N6"/>
<dbReference type="STRING" id="670580.A0A1X6N1N6"/>
<keyword evidence="3" id="KW-1185">Reference proteome</keyword>
<gene>
    <name evidence="2" type="ORF">POSPLADRAFT_1056960</name>
</gene>
<dbReference type="EMBL" id="KZ110597">
    <property type="protein sequence ID" value="OSX62366.1"/>
    <property type="molecule type" value="Genomic_DNA"/>
</dbReference>
<evidence type="ECO:0000313" key="2">
    <source>
        <dbReference type="EMBL" id="OSX62366.1"/>
    </source>
</evidence>
<keyword evidence="1" id="KW-1133">Transmembrane helix</keyword>
<name>A0A1X6N1N6_9APHY</name>
<dbReference type="GO" id="GO:0005789">
    <property type="term" value="C:endoplasmic reticulum membrane"/>
    <property type="evidence" value="ECO:0007669"/>
    <property type="project" value="UniProtKB-SubCell"/>
</dbReference>
<dbReference type="OrthoDB" id="202672at2759"/>
<dbReference type="Proteomes" id="UP000194127">
    <property type="component" value="Unassembled WGS sequence"/>
</dbReference>
<reference evidence="2 3" key="1">
    <citation type="submission" date="2017-04" db="EMBL/GenBank/DDBJ databases">
        <title>Genome Sequence of the Model Brown-Rot Fungus Postia placenta SB12.</title>
        <authorList>
            <consortium name="DOE Joint Genome Institute"/>
            <person name="Gaskell J."/>
            <person name="Kersten P."/>
            <person name="Larrondo L.F."/>
            <person name="Canessa P."/>
            <person name="Martinez D."/>
            <person name="Hibbett D."/>
            <person name="Schmoll M."/>
            <person name="Kubicek C.P."/>
            <person name="Martinez A.T."/>
            <person name="Yadav J."/>
            <person name="Master E."/>
            <person name="Magnuson J.K."/>
            <person name="James T."/>
            <person name="Yaver D."/>
            <person name="Berka R."/>
            <person name="Labutti K."/>
            <person name="Lipzen A."/>
            <person name="Aerts A."/>
            <person name="Barry K."/>
            <person name="Henrissat B."/>
            <person name="Blanchette R."/>
            <person name="Grigoriev I."/>
            <person name="Cullen D."/>
        </authorList>
    </citation>
    <scope>NUCLEOTIDE SEQUENCE [LARGE SCALE GENOMIC DNA]</scope>
    <source>
        <strain evidence="2 3">MAD-698-R-SB12</strain>
    </source>
</reference>
<keyword evidence="1" id="KW-0472">Membrane</keyword>
<keyword evidence="1" id="KW-0812">Transmembrane</keyword>
<evidence type="ECO:0000313" key="3">
    <source>
        <dbReference type="Proteomes" id="UP000194127"/>
    </source>
</evidence>
<dbReference type="RefSeq" id="XP_024339160.1">
    <property type="nucleotide sequence ID" value="XM_024480853.1"/>
</dbReference>
<protein>
    <submittedName>
        <fullName evidence="2">Uncharacterized protein</fullName>
    </submittedName>
</protein>
<evidence type="ECO:0000256" key="1">
    <source>
        <dbReference type="SAM" id="Phobius"/>
    </source>
</evidence>
<feature type="transmembrane region" description="Helical" evidence="1">
    <location>
        <begin position="65"/>
        <end position="85"/>
    </location>
</feature>